<evidence type="ECO:0000313" key="4">
    <source>
        <dbReference type="Proteomes" id="UP001500037"/>
    </source>
</evidence>
<dbReference type="Pfam" id="PF09851">
    <property type="entry name" value="SHOCT"/>
    <property type="match status" value="1"/>
</dbReference>
<keyword evidence="4" id="KW-1185">Reference proteome</keyword>
<dbReference type="EMBL" id="BAAALF010000102">
    <property type="protein sequence ID" value="GAA1252945.1"/>
    <property type="molecule type" value="Genomic_DNA"/>
</dbReference>
<gene>
    <name evidence="3" type="ORF">GCM10009665_49580</name>
</gene>
<comment type="caution">
    <text evidence="3">The sequence shown here is derived from an EMBL/GenBank/DDBJ whole genome shotgun (WGS) entry which is preliminary data.</text>
</comment>
<organism evidence="3 4">
    <name type="scientific">Kitasatospora nipponensis</name>
    <dbReference type="NCBI Taxonomy" id="258049"/>
    <lineage>
        <taxon>Bacteria</taxon>
        <taxon>Bacillati</taxon>
        <taxon>Actinomycetota</taxon>
        <taxon>Actinomycetes</taxon>
        <taxon>Kitasatosporales</taxon>
        <taxon>Streptomycetaceae</taxon>
        <taxon>Kitasatospora</taxon>
    </lineage>
</organism>
<reference evidence="3 4" key="1">
    <citation type="journal article" date="2019" name="Int. J. Syst. Evol. Microbiol.">
        <title>The Global Catalogue of Microorganisms (GCM) 10K type strain sequencing project: providing services to taxonomists for standard genome sequencing and annotation.</title>
        <authorList>
            <consortium name="The Broad Institute Genomics Platform"/>
            <consortium name="The Broad Institute Genome Sequencing Center for Infectious Disease"/>
            <person name="Wu L."/>
            <person name="Ma J."/>
        </authorList>
    </citation>
    <scope>NUCLEOTIDE SEQUENCE [LARGE SCALE GENOMIC DNA]</scope>
    <source>
        <strain evidence="3 4">JCM 13004</strain>
    </source>
</reference>
<sequence length="100" mass="10812">MPGLLRGVARTAVVAGTATAVSNRVSRRQAGRWAQQEAQQAPPPQQQQYYQAPPPPPPPAAAPVDTDTKIDQLKELAALKDQGVLTETEFQAQKERILNS</sequence>
<evidence type="ECO:0000313" key="3">
    <source>
        <dbReference type="EMBL" id="GAA1252945.1"/>
    </source>
</evidence>
<feature type="compositionally biased region" description="Pro residues" evidence="1">
    <location>
        <begin position="52"/>
        <end position="61"/>
    </location>
</feature>
<dbReference type="InterPro" id="IPR018649">
    <property type="entry name" value="SHOCT"/>
</dbReference>
<feature type="compositionally biased region" description="Low complexity" evidence="1">
    <location>
        <begin position="34"/>
        <end position="51"/>
    </location>
</feature>
<evidence type="ECO:0000259" key="2">
    <source>
        <dbReference type="Pfam" id="PF09851"/>
    </source>
</evidence>
<name>A0ABN1WKJ9_9ACTN</name>
<evidence type="ECO:0000256" key="1">
    <source>
        <dbReference type="SAM" id="MobiDB-lite"/>
    </source>
</evidence>
<dbReference type="Proteomes" id="UP001500037">
    <property type="component" value="Unassembled WGS sequence"/>
</dbReference>
<proteinExistence type="predicted"/>
<protein>
    <recommendedName>
        <fullName evidence="2">SHOCT domain-containing protein</fullName>
    </recommendedName>
</protein>
<accession>A0ABN1WKJ9</accession>
<feature type="region of interest" description="Disordered" evidence="1">
    <location>
        <begin position="22"/>
        <end position="67"/>
    </location>
</feature>
<dbReference type="RefSeq" id="WP_344444173.1">
    <property type="nucleotide sequence ID" value="NZ_BAAALF010000102.1"/>
</dbReference>
<feature type="domain" description="SHOCT" evidence="2">
    <location>
        <begin position="71"/>
        <end position="98"/>
    </location>
</feature>